<dbReference type="Proteomes" id="UP000054908">
    <property type="component" value="Unassembled WGS sequence"/>
</dbReference>
<dbReference type="PANTHER" id="PTHR30199:SF0">
    <property type="entry name" value="INNER MEMBRANE PROTEIN YDCO"/>
    <property type="match status" value="1"/>
</dbReference>
<dbReference type="RefSeq" id="WP_058450990.1">
    <property type="nucleotide sequence ID" value="NZ_CAAAIB010000001.1"/>
</dbReference>
<evidence type="ECO:0000313" key="2">
    <source>
        <dbReference type="EMBL" id="KTD31565.1"/>
    </source>
</evidence>
<sequence>MVNKFSFANLTAGFVAVMVGFTSSVVIIFQAAAAVGANSAEVGSWLLALGLGMGITSIGLSLFYRMPILIAWSTPGAALLVTSLAGVSMPEAIGAFIFSALLILIAGLTGWFEKLMTYIPRSLTSAMLAGILLQFGMNLFVAMQQQFVLVTVMLIGYLFGRQLFPRYVIILSLTLGIAIAVYEGLFDLTHCHFALSIPQWVFPVFSWPVLVSIGIPLFVVTMTSQNMPGVAVLRTAGYNPPISPLISWTGLTTLVLAPFGGYAFNLAAITAAICMGEEADVNPAKRYRATVWAGIFYVVTGILGASVVALFAAFPKALVLAIAGLALLNTIGSSLKLAIEDEAHREPALITFLVSASGMSLLGIGSAFWGLVAGALGFVINSTILSAKRELVET</sequence>
<feature type="transmembrane region" description="Helical" evidence="1">
    <location>
        <begin position="167"/>
        <end position="185"/>
    </location>
</feature>
<reference evidence="2 3" key="1">
    <citation type="submission" date="2015-11" db="EMBL/GenBank/DDBJ databases">
        <title>Genomic analysis of 38 Legionella species identifies large and diverse effector repertoires.</title>
        <authorList>
            <person name="Burstein D."/>
            <person name="Amaro F."/>
            <person name="Zusman T."/>
            <person name="Lifshitz Z."/>
            <person name="Cohen O."/>
            <person name="Gilbert J.A."/>
            <person name="Pupko T."/>
            <person name="Shuman H.A."/>
            <person name="Segal G."/>
        </authorList>
    </citation>
    <scope>NUCLEOTIDE SEQUENCE [LARGE SCALE GENOMIC DNA]</scope>
    <source>
        <strain evidence="2 3">PX-1-G2-E2</strain>
    </source>
</reference>
<dbReference type="AlphaFoldDB" id="A0A0W0WGV1"/>
<protein>
    <submittedName>
        <fullName evidence="2">Inner membrane protein YdcO</fullName>
    </submittedName>
</protein>
<dbReference type="STRING" id="466.Lmac_0149"/>
<keyword evidence="1" id="KW-1133">Transmembrane helix</keyword>
<gene>
    <name evidence="2" type="primary">ydcO</name>
    <name evidence="2" type="ORF">Lmac_0149</name>
</gene>
<dbReference type="NCBIfam" id="TIGR00843">
    <property type="entry name" value="benE"/>
    <property type="match status" value="1"/>
</dbReference>
<feature type="transmembrane region" description="Helical" evidence="1">
    <location>
        <begin position="318"/>
        <end position="339"/>
    </location>
</feature>
<dbReference type="PATRIC" id="fig|466.6.peg.158"/>
<feature type="transmembrane region" description="Helical" evidence="1">
    <location>
        <begin position="289"/>
        <end position="311"/>
    </location>
</feature>
<feature type="transmembrane region" description="Helical" evidence="1">
    <location>
        <begin position="12"/>
        <end position="33"/>
    </location>
</feature>
<feature type="transmembrane region" description="Helical" evidence="1">
    <location>
        <begin position="118"/>
        <end position="137"/>
    </location>
</feature>
<feature type="transmembrane region" description="Helical" evidence="1">
    <location>
        <begin position="93"/>
        <end position="111"/>
    </location>
</feature>
<feature type="transmembrane region" description="Helical" evidence="1">
    <location>
        <begin position="45"/>
        <end position="64"/>
    </location>
</feature>
<keyword evidence="1" id="KW-0472">Membrane</keyword>
<feature type="transmembrane region" description="Helical" evidence="1">
    <location>
        <begin position="245"/>
        <end position="269"/>
    </location>
</feature>
<accession>A0A0W0WGV1</accession>
<feature type="transmembrane region" description="Helical" evidence="1">
    <location>
        <begin position="205"/>
        <end position="224"/>
    </location>
</feature>
<proteinExistence type="predicted"/>
<dbReference type="GO" id="GO:0005886">
    <property type="term" value="C:plasma membrane"/>
    <property type="evidence" value="ECO:0007669"/>
    <property type="project" value="TreeGrafter"/>
</dbReference>
<name>A0A0W0WGV1_9GAMM</name>
<dbReference type="Pfam" id="PF03594">
    <property type="entry name" value="BenE"/>
    <property type="match status" value="1"/>
</dbReference>
<dbReference type="OrthoDB" id="9792424at2"/>
<keyword evidence="3" id="KW-1185">Reference proteome</keyword>
<organism evidence="2 3">
    <name type="scientific">Legionella maceachernii</name>
    <dbReference type="NCBI Taxonomy" id="466"/>
    <lineage>
        <taxon>Bacteria</taxon>
        <taxon>Pseudomonadati</taxon>
        <taxon>Pseudomonadota</taxon>
        <taxon>Gammaproteobacteria</taxon>
        <taxon>Legionellales</taxon>
        <taxon>Legionellaceae</taxon>
        <taxon>Legionella</taxon>
    </lineage>
</organism>
<evidence type="ECO:0000256" key="1">
    <source>
        <dbReference type="SAM" id="Phobius"/>
    </source>
</evidence>
<keyword evidence="1" id="KW-0812">Transmembrane</keyword>
<dbReference type="EMBL" id="LNYL01000004">
    <property type="protein sequence ID" value="KTD31565.1"/>
    <property type="molecule type" value="Genomic_DNA"/>
</dbReference>
<dbReference type="InterPro" id="IPR004711">
    <property type="entry name" value="Benzoate_Transporter"/>
</dbReference>
<evidence type="ECO:0000313" key="3">
    <source>
        <dbReference type="Proteomes" id="UP000054908"/>
    </source>
</evidence>
<feature type="transmembrane region" description="Helical" evidence="1">
    <location>
        <begin position="359"/>
        <end position="380"/>
    </location>
</feature>
<dbReference type="PANTHER" id="PTHR30199">
    <property type="entry name" value="MFS FAMILY TRANSPORTER, PREDICTED SUBSTRATE BENZOATE"/>
    <property type="match status" value="1"/>
</dbReference>
<feature type="transmembrane region" description="Helical" evidence="1">
    <location>
        <begin position="69"/>
        <end position="87"/>
    </location>
</feature>
<dbReference type="GO" id="GO:0042925">
    <property type="term" value="F:benzoate transmembrane transporter activity"/>
    <property type="evidence" value="ECO:0007669"/>
    <property type="project" value="InterPro"/>
</dbReference>
<comment type="caution">
    <text evidence="2">The sequence shown here is derived from an EMBL/GenBank/DDBJ whole genome shotgun (WGS) entry which is preliminary data.</text>
</comment>